<reference evidence="9" key="2">
    <citation type="submission" date="2017-05" db="EMBL/GenBank/DDBJ databases">
        <authorList>
            <person name="Lin X.B."/>
            <person name="Stothard P."/>
            <person name="Tasseva G."/>
            <person name="Walter J."/>
        </authorList>
    </citation>
    <scope>NUCLEOTIDE SEQUENCE</scope>
    <source>
        <strain evidence="9">609u</strain>
    </source>
</reference>
<dbReference type="Pfam" id="PF09335">
    <property type="entry name" value="VTT_dom"/>
    <property type="match status" value="1"/>
</dbReference>
<feature type="transmembrane region" description="Helical" evidence="7">
    <location>
        <begin position="177"/>
        <end position="197"/>
    </location>
</feature>
<evidence type="ECO:0000313" key="11">
    <source>
        <dbReference type="Proteomes" id="UP000215828"/>
    </source>
</evidence>
<proteinExistence type="inferred from homology"/>
<evidence type="ECO:0000256" key="1">
    <source>
        <dbReference type="ARBA" id="ARBA00004651"/>
    </source>
</evidence>
<dbReference type="PANTHER" id="PTHR42709:SF6">
    <property type="entry name" value="UNDECAPRENYL PHOSPHATE TRANSPORTER A"/>
    <property type="match status" value="1"/>
</dbReference>
<keyword evidence="5 7" id="KW-1133">Transmembrane helix</keyword>
<dbReference type="EMBL" id="NGNX01000006">
    <property type="protein sequence ID" value="OYR92896.1"/>
    <property type="molecule type" value="Genomic_DNA"/>
</dbReference>
<evidence type="ECO:0000313" key="10">
    <source>
        <dbReference type="EMBL" id="OYR92896.1"/>
    </source>
</evidence>
<accession>A0A256LIQ8</accession>
<evidence type="ECO:0000256" key="6">
    <source>
        <dbReference type="ARBA" id="ARBA00023136"/>
    </source>
</evidence>
<feature type="domain" description="VTT" evidence="8">
    <location>
        <begin position="30"/>
        <end position="161"/>
    </location>
</feature>
<dbReference type="InterPro" id="IPR032816">
    <property type="entry name" value="VTT_dom"/>
</dbReference>
<gene>
    <name evidence="9" type="ORF">CBF53_02155</name>
    <name evidence="10" type="ORF">CBF70_02375</name>
</gene>
<feature type="transmembrane region" description="Helical" evidence="7">
    <location>
        <begin position="12"/>
        <end position="30"/>
    </location>
</feature>
<evidence type="ECO:0000256" key="2">
    <source>
        <dbReference type="ARBA" id="ARBA00010792"/>
    </source>
</evidence>
<sequence>MTIWLTHFIENFGYIAIILLIAVENIFPPIPSEVILTLGGFLVSGTKLTLIGVILASTLGSIIGAIILFSISRNLTLSRLEKLLETKLFKLLGFKKDDAQKAIDWFDKHGIGAIFYGRCIPVVRSLISIPAGIAHVSWTKFLILTTLGSLVWNSVLVGLGHYMGKNWQVVVRIFDDYTLVIIALLLILFIYFGIKWYKTRIKK</sequence>
<evidence type="ECO:0000256" key="4">
    <source>
        <dbReference type="ARBA" id="ARBA00022692"/>
    </source>
</evidence>
<evidence type="ECO:0000259" key="8">
    <source>
        <dbReference type="Pfam" id="PF09335"/>
    </source>
</evidence>
<dbReference type="GO" id="GO:0005886">
    <property type="term" value="C:plasma membrane"/>
    <property type="evidence" value="ECO:0007669"/>
    <property type="project" value="UniProtKB-SubCell"/>
</dbReference>
<feature type="transmembrane region" description="Helical" evidence="7">
    <location>
        <begin position="141"/>
        <end position="162"/>
    </location>
</feature>
<comment type="subcellular location">
    <subcellularLocation>
        <location evidence="1">Cell membrane</location>
        <topology evidence="1">Multi-pass membrane protein</topology>
    </subcellularLocation>
</comment>
<evidence type="ECO:0000256" key="7">
    <source>
        <dbReference type="SAM" id="Phobius"/>
    </source>
</evidence>
<keyword evidence="12" id="KW-1185">Reference proteome</keyword>
<dbReference type="InterPro" id="IPR051311">
    <property type="entry name" value="DedA_domain"/>
</dbReference>
<protein>
    <submittedName>
        <fullName evidence="10">Alkaline phosphatase</fullName>
    </submittedName>
</protein>
<evidence type="ECO:0000256" key="3">
    <source>
        <dbReference type="ARBA" id="ARBA00022475"/>
    </source>
</evidence>
<dbReference type="Proteomes" id="UP000216316">
    <property type="component" value="Unassembled WGS sequence"/>
</dbReference>
<keyword evidence="6 7" id="KW-0472">Membrane</keyword>
<dbReference type="AlphaFoldDB" id="A0A256LIQ8"/>
<dbReference type="Proteomes" id="UP000215828">
    <property type="component" value="Unassembled WGS sequence"/>
</dbReference>
<evidence type="ECO:0000313" key="9">
    <source>
        <dbReference type="EMBL" id="OYR88742.1"/>
    </source>
</evidence>
<evidence type="ECO:0000256" key="5">
    <source>
        <dbReference type="ARBA" id="ARBA00022989"/>
    </source>
</evidence>
<keyword evidence="3" id="KW-1003">Cell membrane</keyword>
<dbReference type="EMBL" id="NGNV01000006">
    <property type="protein sequence ID" value="OYR88742.1"/>
    <property type="molecule type" value="Genomic_DNA"/>
</dbReference>
<organism evidence="10 11">
    <name type="scientific">Lactobacillus taiwanensis</name>
    <dbReference type="NCBI Taxonomy" id="508451"/>
    <lineage>
        <taxon>Bacteria</taxon>
        <taxon>Bacillati</taxon>
        <taxon>Bacillota</taxon>
        <taxon>Bacilli</taxon>
        <taxon>Lactobacillales</taxon>
        <taxon>Lactobacillaceae</taxon>
        <taxon>Lactobacillus</taxon>
    </lineage>
</organism>
<reference evidence="10 11" key="1">
    <citation type="submission" date="2017-04" db="EMBL/GenBank/DDBJ databases">
        <authorList>
            <person name="Afonso C.L."/>
            <person name="Miller P.J."/>
            <person name="Scott M.A."/>
            <person name="Spackman E."/>
            <person name="Goraichik I."/>
            <person name="Dimitrov K.M."/>
            <person name="Suarez D.L."/>
            <person name="Swayne D.E."/>
        </authorList>
    </citation>
    <scope>NUCLEOTIDE SEQUENCE [LARGE SCALE GENOMIC DNA]</scope>
    <source>
        <strain evidence="10 11">609q</strain>
    </source>
</reference>
<keyword evidence="4 7" id="KW-0812">Transmembrane</keyword>
<comment type="similarity">
    <text evidence="2">Belongs to the DedA family.</text>
</comment>
<feature type="transmembrane region" description="Helical" evidence="7">
    <location>
        <begin position="50"/>
        <end position="71"/>
    </location>
</feature>
<name>A0A256LIQ8_9LACO</name>
<reference evidence="11 12" key="3">
    <citation type="submission" date="2017-09" db="EMBL/GenBank/DDBJ databases">
        <title>Tripartite evolution among Lactobacillus johnsonii, Lactobacillus taiwanensis, Lactobacillus reuteri and their rodent host.</title>
        <authorList>
            <person name="Wang T."/>
            <person name="Knowles S."/>
            <person name="Cheng C."/>
        </authorList>
    </citation>
    <scope>NUCLEOTIDE SEQUENCE [LARGE SCALE GENOMIC DNA]</scope>
    <source>
        <strain evidence="10 11">609q</strain>
        <strain evidence="9 12">609u</strain>
    </source>
</reference>
<evidence type="ECO:0000313" key="12">
    <source>
        <dbReference type="Proteomes" id="UP000216316"/>
    </source>
</evidence>
<dbReference type="RefSeq" id="WP_094496705.1">
    <property type="nucleotide sequence ID" value="NZ_CAOXJC010000004.1"/>
</dbReference>
<comment type="caution">
    <text evidence="10">The sequence shown here is derived from an EMBL/GenBank/DDBJ whole genome shotgun (WGS) entry which is preliminary data.</text>
</comment>
<dbReference type="PANTHER" id="PTHR42709">
    <property type="entry name" value="ALKALINE PHOSPHATASE LIKE PROTEIN"/>
    <property type="match status" value="1"/>
</dbReference>